<keyword evidence="3" id="KW-1185">Reference proteome</keyword>
<sequence length="171" mass="17992">MPDTCLVVWGRHVSESWPMLPAHCGFSLFAVVGRCLFERVGMLRSPSQRQAKKVAVPTVPGSTMPPVSFSKVDGGYVVVDNVRNSSSSYGSLGQEDERFLSSSAVGSGSGGKSLDRKLIATGAGTLNASVPCAMLMPAVNLCAGAYGTDVKNSRSSRRPCSTEMVLTTSKL</sequence>
<evidence type="ECO:0000313" key="3">
    <source>
        <dbReference type="Proteomes" id="UP000270296"/>
    </source>
</evidence>
<dbReference type="EMBL" id="UZAM01008881">
    <property type="protein sequence ID" value="VDP06798.1"/>
    <property type="molecule type" value="Genomic_DNA"/>
</dbReference>
<reference evidence="4" key="1">
    <citation type="submission" date="2016-06" db="UniProtKB">
        <authorList>
            <consortium name="WormBaseParasite"/>
        </authorList>
    </citation>
    <scope>IDENTIFICATION</scope>
</reference>
<gene>
    <name evidence="2" type="ORF">SBAD_LOCUS5277</name>
</gene>
<accession>A0A183INT0</accession>
<name>A0A183INT0_9BILA</name>
<evidence type="ECO:0000313" key="4">
    <source>
        <dbReference type="WBParaSite" id="SBAD_0000549301-mRNA-1"/>
    </source>
</evidence>
<dbReference type="AlphaFoldDB" id="A0A183INT0"/>
<dbReference type="WBParaSite" id="SBAD_0000549301-mRNA-1">
    <property type="protein sequence ID" value="SBAD_0000549301-mRNA-1"/>
    <property type="gene ID" value="SBAD_0000549301"/>
</dbReference>
<evidence type="ECO:0000256" key="1">
    <source>
        <dbReference type="SAM" id="MobiDB-lite"/>
    </source>
</evidence>
<reference evidence="2 3" key="2">
    <citation type="submission" date="2018-11" db="EMBL/GenBank/DDBJ databases">
        <authorList>
            <consortium name="Pathogen Informatics"/>
        </authorList>
    </citation>
    <scope>NUCLEOTIDE SEQUENCE [LARGE SCALE GENOMIC DNA]</scope>
</reference>
<organism evidence="4">
    <name type="scientific">Soboliphyme baturini</name>
    <dbReference type="NCBI Taxonomy" id="241478"/>
    <lineage>
        <taxon>Eukaryota</taxon>
        <taxon>Metazoa</taxon>
        <taxon>Ecdysozoa</taxon>
        <taxon>Nematoda</taxon>
        <taxon>Enoplea</taxon>
        <taxon>Dorylaimia</taxon>
        <taxon>Dioctophymatida</taxon>
        <taxon>Dioctophymatoidea</taxon>
        <taxon>Soboliphymatidae</taxon>
        <taxon>Soboliphyme</taxon>
    </lineage>
</organism>
<protein>
    <submittedName>
        <fullName evidence="2 4">Uncharacterized protein</fullName>
    </submittedName>
</protein>
<evidence type="ECO:0000313" key="2">
    <source>
        <dbReference type="EMBL" id="VDP06798.1"/>
    </source>
</evidence>
<dbReference type="Proteomes" id="UP000270296">
    <property type="component" value="Unassembled WGS sequence"/>
</dbReference>
<feature type="region of interest" description="Disordered" evidence="1">
    <location>
        <begin position="151"/>
        <end position="171"/>
    </location>
</feature>
<proteinExistence type="predicted"/>